<gene>
    <name evidence="1" type="ORF">CN958_12720</name>
</gene>
<protein>
    <submittedName>
        <fullName evidence="1">Uncharacterized protein</fullName>
    </submittedName>
</protein>
<proteinExistence type="predicted"/>
<name>A0A2B9E084_BACCE</name>
<sequence length="119" mass="13804">MDALMNKYKNEILDLALNIDGFEHMEELLIAINTNSKLMQLDTEMVLNGYQLILLVLQHSIALQRNTLFATMLEVKRQYRMLHNFKNTASDMCAITLAINHVRHELKVNKLMRQYGVVA</sequence>
<accession>A0A2B9E084</accession>
<dbReference type="Proteomes" id="UP000222054">
    <property type="component" value="Unassembled WGS sequence"/>
</dbReference>
<evidence type="ECO:0000313" key="2">
    <source>
        <dbReference type="Proteomes" id="UP000222054"/>
    </source>
</evidence>
<dbReference type="RefSeq" id="WP_098777120.1">
    <property type="nucleotide sequence ID" value="NZ_NUHO01000049.1"/>
</dbReference>
<dbReference type="EMBL" id="NUHO01000049">
    <property type="protein sequence ID" value="PGM93257.1"/>
    <property type="molecule type" value="Genomic_DNA"/>
</dbReference>
<comment type="caution">
    <text evidence="1">The sequence shown here is derived from an EMBL/GenBank/DDBJ whole genome shotgun (WGS) entry which is preliminary data.</text>
</comment>
<evidence type="ECO:0000313" key="1">
    <source>
        <dbReference type="EMBL" id="PGM93257.1"/>
    </source>
</evidence>
<reference evidence="1 2" key="1">
    <citation type="submission" date="2017-09" db="EMBL/GenBank/DDBJ databases">
        <title>Large-scale bioinformatics analysis of Bacillus genomes uncovers conserved roles of natural products in bacterial physiology.</title>
        <authorList>
            <consortium name="Agbiome Team Llc"/>
            <person name="Bleich R.M."/>
            <person name="Grubbs K.J."/>
            <person name="Santa Maria K.C."/>
            <person name="Allen S.E."/>
            <person name="Farag S."/>
            <person name="Shank E.A."/>
            <person name="Bowers A."/>
        </authorList>
    </citation>
    <scope>NUCLEOTIDE SEQUENCE [LARGE SCALE GENOMIC DNA]</scope>
    <source>
        <strain evidence="1 2">AFS053130</strain>
    </source>
</reference>
<organism evidence="1 2">
    <name type="scientific">Bacillus cereus</name>
    <dbReference type="NCBI Taxonomy" id="1396"/>
    <lineage>
        <taxon>Bacteria</taxon>
        <taxon>Bacillati</taxon>
        <taxon>Bacillota</taxon>
        <taxon>Bacilli</taxon>
        <taxon>Bacillales</taxon>
        <taxon>Bacillaceae</taxon>
        <taxon>Bacillus</taxon>
        <taxon>Bacillus cereus group</taxon>
    </lineage>
</organism>
<dbReference type="AlphaFoldDB" id="A0A2B9E084"/>